<dbReference type="Proteomes" id="UP000521943">
    <property type="component" value="Unassembled WGS sequence"/>
</dbReference>
<evidence type="ECO:0000313" key="3">
    <source>
        <dbReference type="Proteomes" id="UP000521943"/>
    </source>
</evidence>
<proteinExistence type="predicted"/>
<dbReference type="Pfam" id="PF12937">
    <property type="entry name" value="F-box-like"/>
    <property type="match status" value="1"/>
</dbReference>
<organism evidence="2 3">
    <name type="scientific">Ephemerocybe angulata</name>
    <dbReference type="NCBI Taxonomy" id="980116"/>
    <lineage>
        <taxon>Eukaryota</taxon>
        <taxon>Fungi</taxon>
        <taxon>Dikarya</taxon>
        <taxon>Basidiomycota</taxon>
        <taxon>Agaricomycotina</taxon>
        <taxon>Agaricomycetes</taxon>
        <taxon>Agaricomycetidae</taxon>
        <taxon>Agaricales</taxon>
        <taxon>Agaricineae</taxon>
        <taxon>Psathyrellaceae</taxon>
        <taxon>Ephemerocybe</taxon>
    </lineage>
</organism>
<dbReference type="AlphaFoldDB" id="A0A8H6HGE2"/>
<protein>
    <recommendedName>
        <fullName evidence="1">F-box domain-containing protein</fullName>
    </recommendedName>
</protein>
<evidence type="ECO:0000259" key="1">
    <source>
        <dbReference type="Pfam" id="PF12937"/>
    </source>
</evidence>
<dbReference type="EMBL" id="JACGCI010000108">
    <property type="protein sequence ID" value="KAF6745291.1"/>
    <property type="molecule type" value="Genomic_DNA"/>
</dbReference>
<evidence type="ECO:0000313" key="2">
    <source>
        <dbReference type="EMBL" id="KAF6745291.1"/>
    </source>
</evidence>
<reference evidence="2 3" key="1">
    <citation type="submission" date="2020-07" db="EMBL/GenBank/DDBJ databases">
        <title>Comparative genomics of pyrophilous fungi reveals a link between fire events and developmental genes.</title>
        <authorList>
            <consortium name="DOE Joint Genome Institute"/>
            <person name="Steindorff A.S."/>
            <person name="Carver A."/>
            <person name="Calhoun S."/>
            <person name="Stillman K."/>
            <person name="Liu H."/>
            <person name="Lipzen A."/>
            <person name="Pangilinan J."/>
            <person name="Labutti K."/>
            <person name="Bruns T.D."/>
            <person name="Grigoriev I.V."/>
        </authorList>
    </citation>
    <scope>NUCLEOTIDE SEQUENCE [LARGE SCALE GENOMIC DNA]</scope>
    <source>
        <strain evidence="2 3">CBS 144469</strain>
    </source>
</reference>
<dbReference type="SUPFAM" id="SSF52047">
    <property type="entry name" value="RNI-like"/>
    <property type="match status" value="1"/>
</dbReference>
<comment type="caution">
    <text evidence="2">The sequence shown here is derived from an EMBL/GenBank/DDBJ whole genome shotgun (WGS) entry which is preliminary data.</text>
</comment>
<accession>A0A8H6HGE2</accession>
<keyword evidence="3" id="KW-1185">Reference proteome</keyword>
<dbReference type="InterPro" id="IPR001810">
    <property type="entry name" value="F-box_dom"/>
</dbReference>
<dbReference type="InterPro" id="IPR032675">
    <property type="entry name" value="LRR_dom_sf"/>
</dbReference>
<name>A0A8H6HGE2_9AGAR</name>
<feature type="domain" description="F-box" evidence="1">
    <location>
        <begin position="2"/>
        <end position="49"/>
    </location>
</feature>
<sequence length="430" mass="48003">MDRMPRELLLQLFFDALPERPTLTSLFRLSAVCREWRSVITGTCSLWEYLEVDRDDDGGSNDATIACVKERAGFRGVNLVFPANDCRRLRALLPWDAITALDLKWVSLPNLAELEGASFPNLSRLVLYLDVVPGVDPATVEVFSHCPSLREIRLVGPVGECLTMPWNRLEVVMVGNHVMGEEGIRFNSLIQCTSARQLVLFPKYNRPLTGGDSLAAPTLMPRLEKLYLCEKRLRLERVFAVLSMTNLTTLHLEADIWMPEGWEVWEGLVGPTLSRMDNLREVGLMSSRDIPAKFASALLKAIPQITSLDVRGGQEQFGIAHWLAAGLLPNLKVLHVEGVAVTEDWFAEMCFRQTERPGLETVFVYGDPVYNCQGDAVFGLCLFTIVFCARRREFGGGQGGRSCEGWIPEWAGDVGYHVNGFLPSRLASLA</sequence>
<gene>
    <name evidence="2" type="ORF">DFP72DRAFT_856678</name>
</gene>
<dbReference type="Gene3D" id="3.80.10.10">
    <property type="entry name" value="Ribonuclease Inhibitor"/>
    <property type="match status" value="1"/>
</dbReference>